<protein>
    <recommendedName>
        <fullName evidence="1">AB hydrolase-1 domain-containing protein</fullName>
    </recommendedName>
</protein>
<gene>
    <name evidence="2" type="ORF">Athai_62310</name>
</gene>
<accession>A0A7R7DVP2</accession>
<dbReference type="InterPro" id="IPR000073">
    <property type="entry name" value="AB_hydrolase_1"/>
</dbReference>
<dbReference type="AlphaFoldDB" id="A0A7R7DVP2"/>
<sequence>MDIVTHELPGADGETIRVEQAGAPDGKPVLVHPGSPGSRRLFRPDAELAQRYGLRLLSYDRPGYRGRPRRAGRRIADAVADVRGIAAALRIERLGVWGFSGGGSYALACATMLPELVTGAAVFAGFAPYGAPGLDFRAGMAPEHAHEVDLFFTDRDTAREHWRRDADRLLATLGSPDGWLARWGDAAGTDEARSEEVASHLAAVMQDSLGDGDDAWWDDWVANLTPWGCDPTTIRVPVRLWHGVHDRAVPIAHGRWLAAHVPGIVAHLVESEDHTDVEHDNREAAYSWLSGLA</sequence>
<evidence type="ECO:0000259" key="1">
    <source>
        <dbReference type="Pfam" id="PF00561"/>
    </source>
</evidence>
<name>A0A7R7DVP2_9ACTN</name>
<dbReference type="InterPro" id="IPR050471">
    <property type="entry name" value="AB_hydrolase"/>
</dbReference>
<dbReference type="InterPro" id="IPR029058">
    <property type="entry name" value="AB_hydrolase_fold"/>
</dbReference>
<dbReference type="Gene3D" id="3.40.50.1820">
    <property type="entry name" value="alpha/beta hydrolase"/>
    <property type="match status" value="1"/>
</dbReference>
<dbReference type="KEGG" id="atl:Athai_62310"/>
<dbReference type="RefSeq" id="WP_203964717.1">
    <property type="nucleotide sequence ID" value="NZ_AP023355.1"/>
</dbReference>
<reference evidence="2 3" key="1">
    <citation type="submission" date="2020-08" db="EMBL/GenBank/DDBJ databases">
        <title>Whole genome shotgun sequence of Actinocatenispora thailandica NBRC 105041.</title>
        <authorList>
            <person name="Komaki H."/>
            <person name="Tamura T."/>
        </authorList>
    </citation>
    <scope>NUCLEOTIDE SEQUENCE [LARGE SCALE GENOMIC DNA]</scope>
    <source>
        <strain evidence="2 3">NBRC 105041</strain>
    </source>
</reference>
<proteinExistence type="predicted"/>
<organism evidence="2 3">
    <name type="scientific">Actinocatenispora thailandica</name>
    <dbReference type="NCBI Taxonomy" id="227318"/>
    <lineage>
        <taxon>Bacteria</taxon>
        <taxon>Bacillati</taxon>
        <taxon>Actinomycetota</taxon>
        <taxon>Actinomycetes</taxon>
        <taxon>Micromonosporales</taxon>
        <taxon>Micromonosporaceae</taxon>
        <taxon>Actinocatenispora</taxon>
    </lineage>
</organism>
<keyword evidence="3" id="KW-1185">Reference proteome</keyword>
<dbReference type="GO" id="GO:0003824">
    <property type="term" value="F:catalytic activity"/>
    <property type="evidence" value="ECO:0007669"/>
    <property type="project" value="UniProtKB-ARBA"/>
</dbReference>
<dbReference type="EMBL" id="AP023355">
    <property type="protein sequence ID" value="BCJ38728.1"/>
    <property type="molecule type" value="Genomic_DNA"/>
</dbReference>
<dbReference type="Proteomes" id="UP000611640">
    <property type="component" value="Chromosome"/>
</dbReference>
<dbReference type="PANTHER" id="PTHR43433">
    <property type="entry name" value="HYDROLASE, ALPHA/BETA FOLD FAMILY PROTEIN"/>
    <property type="match status" value="1"/>
</dbReference>
<dbReference type="Pfam" id="PF00561">
    <property type="entry name" value="Abhydrolase_1"/>
    <property type="match status" value="1"/>
</dbReference>
<evidence type="ECO:0000313" key="3">
    <source>
        <dbReference type="Proteomes" id="UP000611640"/>
    </source>
</evidence>
<feature type="domain" description="AB hydrolase-1" evidence="1">
    <location>
        <begin position="27"/>
        <end position="260"/>
    </location>
</feature>
<dbReference type="SUPFAM" id="SSF53474">
    <property type="entry name" value="alpha/beta-Hydrolases"/>
    <property type="match status" value="1"/>
</dbReference>
<evidence type="ECO:0000313" key="2">
    <source>
        <dbReference type="EMBL" id="BCJ38728.1"/>
    </source>
</evidence>
<dbReference type="PANTHER" id="PTHR43433:SF10">
    <property type="entry name" value="AB HYDROLASE-1 DOMAIN-CONTAINING PROTEIN"/>
    <property type="match status" value="1"/>
</dbReference>